<dbReference type="CDD" id="cd17003">
    <property type="entry name" value="CID_Rtt103"/>
    <property type="match status" value="1"/>
</dbReference>
<dbReference type="PANTHER" id="PTHR12460">
    <property type="entry name" value="CYCLIN-DEPENDENT KINASE INHIBITOR-RELATED PROTEIN"/>
    <property type="match status" value="1"/>
</dbReference>
<evidence type="ECO:0000256" key="1">
    <source>
        <dbReference type="SAM" id="MobiDB-lite"/>
    </source>
</evidence>
<evidence type="ECO:0000259" key="2">
    <source>
        <dbReference type="PROSITE" id="PS51391"/>
    </source>
</evidence>
<dbReference type="GO" id="GO:0099122">
    <property type="term" value="F:RNA polymerase II C-terminal domain binding"/>
    <property type="evidence" value="ECO:0007669"/>
    <property type="project" value="InterPro"/>
</dbReference>
<dbReference type="InterPro" id="IPR008942">
    <property type="entry name" value="ENTH_VHS"/>
</dbReference>
<name>A0A9P8PRA5_9ASCO</name>
<dbReference type="SUPFAM" id="SSF48464">
    <property type="entry name" value="ENTH/VHS domain"/>
    <property type="match status" value="1"/>
</dbReference>
<organism evidence="3 4">
    <name type="scientific">Wickerhamomyces mucosus</name>
    <dbReference type="NCBI Taxonomy" id="1378264"/>
    <lineage>
        <taxon>Eukaryota</taxon>
        <taxon>Fungi</taxon>
        <taxon>Dikarya</taxon>
        <taxon>Ascomycota</taxon>
        <taxon>Saccharomycotina</taxon>
        <taxon>Saccharomycetes</taxon>
        <taxon>Phaffomycetales</taxon>
        <taxon>Wickerhamomycetaceae</taxon>
        <taxon>Wickerhamomyces</taxon>
    </lineage>
</organism>
<sequence length="347" mass="39950">MSYSEDVLRSKFDALEESQESIVSTSQWVLFHHRHGERTANEWKNYISQSLQKKKLPLIYLANEVIQQARNKRRMEFVDAFSKVLPSSIKEAYDNVPEKIKQKITKIVNIWRERRIFSTDLTILDIEIIGSGPSTKAPIPQQVPEAQNTHQPTLQKIKEEKDTISVLKISSEKFQKFYESLLFDATGTFSQDHLPQLLEFSHVLEENISKLQDISNRVSNEIKDVKQLNNIIEAPKPVNITSISEQQKQQHEQSINHSVQPEPQRNFSNISALGQLEQLKKLQELEVQRKVEEDLLPSYEDVDSDSDEEKLATTSTRESTPSIEEENLTDNNAASSKPPKKKLRFAL</sequence>
<dbReference type="InterPro" id="IPR006569">
    <property type="entry name" value="CID_dom"/>
</dbReference>
<feature type="domain" description="CID" evidence="2">
    <location>
        <begin position="1"/>
        <end position="133"/>
    </location>
</feature>
<gene>
    <name evidence="3" type="ORF">WICMUC_002356</name>
</gene>
<accession>A0A9P8PRA5</accession>
<dbReference type="AlphaFoldDB" id="A0A9P8PRA5"/>
<dbReference type="Proteomes" id="UP000769528">
    <property type="component" value="Unassembled WGS sequence"/>
</dbReference>
<evidence type="ECO:0000313" key="4">
    <source>
        <dbReference type="Proteomes" id="UP000769528"/>
    </source>
</evidence>
<dbReference type="Gene3D" id="1.25.40.90">
    <property type="match status" value="1"/>
</dbReference>
<proteinExistence type="predicted"/>
<dbReference type="GO" id="GO:0031124">
    <property type="term" value="P:mRNA 3'-end processing"/>
    <property type="evidence" value="ECO:0007669"/>
    <property type="project" value="InterPro"/>
</dbReference>
<dbReference type="EMBL" id="JAEUBF010000681">
    <property type="protein sequence ID" value="KAH3676059.1"/>
    <property type="molecule type" value="Genomic_DNA"/>
</dbReference>
<feature type="region of interest" description="Disordered" evidence="1">
    <location>
        <begin position="294"/>
        <end position="347"/>
    </location>
</feature>
<feature type="compositionally biased region" description="Basic residues" evidence="1">
    <location>
        <begin position="338"/>
        <end position="347"/>
    </location>
</feature>
<feature type="compositionally biased region" description="Polar residues" evidence="1">
    <location>
        <begin position="312"/>
        <end position="322"/>
    </location>
</feature>
<dbReference type="Pfam" id="PF04818">
    <property type="entry name" value="CID"/>
    <property type="match status" value="1"/>
</dbReference>
<dbReference type="PROSITE" id="PS51391">
    <property type="entry name" value="CID"/>
    <property type="match status" value="1"/>
</dbReference>
<dbReference type="InterPro" id="IPR047883">
    <property type="entry name" value="Rtt103-like_CID"/>
</dbReference>
<protein>
    <recommendedName>
        <fullName evidence="2">CID domain-containing protein</fullName>
    </recommendedName>
</protein>
<keyword evidence="4" id="KW-1185">Reference proteome</keyword>
<dbReference type="PANTHER" id="PTHR12460:SF0">
    <property type="entry name" value="CID DOMAIN-CONTAINING PROTEIN-RELATED"/>
    <property type="match status" value="1"/>
</dbReference>
<dbReference type="SMART" id="SM00582">
    <property type="entry name" value="RPR"/>
    <property type="match status" value="1"/>
</dbReference>
<reference evidence="3" key="1">
    <citation type="journal article" date="2021" name="Open Biol.">
        <title>Shared evolutionary footprints suggest mitochondrial oxidative damage underlies multiple complex I losses in fungi.</title>
        <authorList>
            <person name="Schikora-Tamarit M.A."/>
            <person name="Marcet-Houben M."/>
            <person name="Nosek J."/>
            <person name="Gabaldon T."/>
        </authorList>
    </citation>
    <scope>NUCLEOTIDE SEQUENCE</scope>
    <source>
        <strain evidence="3">CBS6341</strain>
    </source>
</reference>
<dbReference type="OrthoDB" id="10069473at2759"/>
<feature type="region of interest" description="Disordered" evidence="1">
    <location>
        <begin position="243"/>
        <end position="265"/>
    </location>
</feature>
<reference evidence="3" key="2">
    <citation type="submission" date="2021-01" db="EMBL/GenBank/DDBJ databases">
        <authorList>
            <person name="Schikora-Tamarit M.A."/>
        </authorList>
    </citation>
    <scope>NUCLEOTIDE SEQUENCE</scope>
    <source>
        <strain evidence="3">CBS6341</strain>
    </source>
</reference>
<evidence type="ECO:0000313" key="3">
    <source>
        <dbReference type="EMBL" id="KAH3676059.1"/>
    </source>
</evidence>
<comment type="caution">
    <text evidence="3">The sequence shown here is derived from an EMBL/GenBank/DDBJ whole genome shotgun (WGS) entry which is preliminary data.</text>
</comment>